<organism evidence="1 2">
    <name type="scientific">Mycena alexandri</name>
    <dbReference type="NCBI Taxonomy" id="1745969"/>
    <lineage>
        <taxon>Eukaryota</taxon>
        <taxon>Fungi</taxon>
        <taxon>Dikarya</taxon>
        <taxon>Basidiomycota</taxon>
        <taxon>Agaricomycotina</taxon>
        <taxon>Agaricomycetes</taxon>
        <taxon>Agaricomycetidae</taxon>
        <taxon>Agaricales</taxon>
        <taxon>Marasmiineae</taxon>
        <taxon>Mycenaceae</taxon>
        <taxon>Mycena</taxon>
    </lineage>
</organism>
<dbReference type="Proteomes" id="UP001218188">
    <property type="component" value="Unassembled WGS sequence"/>
</dbReference>
<reference evidence="1" key="1">
    <citation type="submission" date="2023-03" db="EMBL/GenBank/DDBJ databases">
        <title>Massive genome expansion in bonnet fungi (Mycena s.s.) driven by repeated elements and novel gene families across ecological guilds.</title>
        <authorList>
            <consortium name="Lawrence Berkeley National Laboratory"/>
            <person name="Harder C.B."/>
            <person name="Miyauchi S."/>
            <person name="Viragh M."/>
            <person name="Kuo A."/>
            <person name="Thoen E."/>
            <person name="Andreopoulos B."/>
            <person name="Lu D."/>
            <person name="Skrede I."/>
            <person name="Drula E."/>
            <person name="Henrissat B."/>
            <person name="Morin E."/>
            <person name="Kohler A."/>
            <person name="Barry K."/>
            <person name="LaButti K."/>
            <person name="Morin E."/>
            <person name="Salamov A."/>
            <person name="Lipzen A."/>
            <person name="Mereny Z."/>
            <person name="Hegedus B."/>
            <person name="Baldrian P."/>
            <person name="Stursova M."/>
            <person name="Weitz H."/>
            <person name="Taylor A."/>
            <person name="Grigoriev I.V."/>
            <person name="Nagy L.G."/>
            <person name="Martin F."/>
            <person name="Kauserud H."/>
        </authorList>
    </citation>
    <scope>NUCLEOTIDE SEQUENCE</scope>
    <source>
        <strain evidence="1">CBHHK200</strain>
    </source>
</reference>
<proteinExistence type="predicted"/>
<protein>
    <submittedName>
        <fullName evidence="1">Uncharacterized protein</fullName>
    </submittedName>
</protein>
<sequence>MAPLPSHFTSLYRLFLRTSSASVLHQRKASPTVRKLWRPAFEDAAKVTTELQSTSLSPVRRYDLELWLQTWHRRIDNTLALLYTSSKSRGLAHQLTRNLAHLAHSEQGRINAQRRPEWKPDLPVGSLEYKPFFVDHHRSQVQQEQAEASHTWDALEEVVRMAEGRHELSLGKVLIKR</sequence>
<dbReference type="AlphaFoldDB" id="A0AAD6SU17"/>
<evidence type="ECO:0000313" key="1">
    <source>
        <dbReference type="EMBL" id="KAJ7033407.1"/>
    </source>
</evidence>
<dbReference type="EMBL" id="JARJCM010000065">
    <property type="protein sequence ID" value="KAJ7033407.1"/>
    <property type="molecule type" value="Genomic_DNA"/>
</dbReference>
<accession>A0AAD6SU17</accession>
<gene>
    <name evidence="1" type="ORF">C8F04DRAFT_957651</name>
</gene>
<evidence type="ECO:0000313" key="2">
    <source>
        <dbReference type="Proteomes" id="UP001218188"/>
    </source>
</evidence>
<comment type="caution">
    <text evidence="1">The sequence shown here is derived from an EMBL/GenBank/DDBJ whole genome shotgun (WGS) entry which is preliminary data.</text>
</comment>
<name>A0AAD6SU17_9AGAR</name>
<keyword evidence="2" id="KW-1185">Reference proteome</keyword>